<keyword evidence="9" id="KW-1185">Reference proteome</keyword>
<evidence type="ECO:0000256" key="2">
    <source>
        <dbReference type="ARBA" id="ARBA00022723"/>
    </source>
</evidence>
<evidence type="ECO:0000256" key="1">
    <source>
        <dbReference type="ARBA" id="ARBA00005788"/>
    </source>
</evidence>
<dbReference type="GO" id="GO:0003677">
    <property type="term" value="F:DNA binding"/>
    <property type="evidence" value="ECO:0007669"/>
    <property type="project" value="InterPro"/>
</dbReference>
<evidence type="ECO:0000256" key="3">
    <source>
        <dbReference type="ARBA" id="ARBA00022771"/>
    </source>
</evidence>
<feature type="compositionally biased region" description="Low complexity" evidence="6">
    <location>
        <begin position="68"/>
        <end position="168"/>
    </location>
</feature>
<organism evidence="8 9">
    <name type="scientific">Candida boidinii</name>
    <name type="common">Yeast</name>
    <dbReference type="NCBI Taxonomy" id="5477"/>
    <lineage>
        <taxon>Eukaryota</taxon>
        <taxon>Fungi</taxon>
        <taxon>Dikarya</taxon>
        <taxon>Ascomycota</taxon>
        <taxon>Saccharomycotina</taxon>
        <taxon>Pichiomycetes</taxon>
        <taxon>Pichiales</taxon>
        <taxon>Pichiaceae</taxon>
        <taxon>Ogataea</taxon>
        <taxon>Ogataea/Candida clade</taxon>
    </lineage>
</organism>
<evidence type="ECO:0000313" key="9">
    <source>
        <dbReference type="Proteomes" id="UP001165120"/>
    </source>
</evidence>
<evidence type="ECO:0000256" key="4">
    <source>
        <dbReference type="ARBA" id="ARBA00022833"/>
    </source>
</evidence>
<evidence type="ECO:0000256" key="6">
    <source>
        <dbReference type="SAM" id="MobiDB-lite"/>
    </source>
</evidence>
<feature type="compositionally biased region" description="Low complexity" evidence="6">
    <location>
        <begin position="233"/>
        <end position="283"/>
    </location>
</feature>
<evidence type="ECO:0000256" key="5">
    <source>
        <dbReference type="PROSITE-ProRule" id="PRU00027"/>
    </source>
</evidence>
<keyword evidence="4" id="KW-0862">Zinc</keyword>
<gene>
    <name evidence="8" type="ORF">Cboi02_000185700</name>
</gene>
<dbReference type="Pfam" id="PF08593">
    <property type="entry name" value="Mug135_C"/>
    <property type="match status" value="1"/>
</dbReference>
<sequence>MARPPNSWVWQHFRHISSDENVQNVQCIICNKSFKYSSRNGPTNLARHISKTHNRGQPDSAITRRPFSIPSANQSASASSSPSRSAVSNVGGSVASSNSSNVNVPPTSGSNQSNKSSLNNNISANGGSKISNSQSKKISSNKSNVNKANASSNSNNSANTTANQDNSNGQALDLMSSNQALNPNAYDSHSLVSGMGGGNNGIMVNKRMDNNNYADPVSRQMSFTTPLYRLNMSNQPGDQSSSQPNDQNKQSQSNQSQQQTSQPSNQDIPQSNQDSSQPQSAASTLHSMSVLAASNRSILQNQNQNQQNNNNTADQYDNGALYNSSNMNLVVQALMNIQNLLHQSVKTAERSSIRIEQRLSKSMNCQRGSGLESNYELVPFADGSDPEDLSLSDAISLPLLLNIFTVFELNNKELDDYLKHYALSTSHANRQSKLFKLAKFIGCNDVEKYWDNYRRLRNVNQRS</sequence>
<dbReference type="InterPro" id="IPR036236">
    <property type="entry name" value="Znf_C2H2_sf"/>
</dbReference>
<keyword evidence="2" id="KW-0479">Metal-binding</keyword>
<proteinExistence type="inferred from homology"/>
<comment type="similarity">
    <text evidence="1">Belongs to the UPF0612 family.</text>
</comment>
<evidence type="ECO:0000313" key="8">
    <source>
        <dbReference type="EMBL" id="GME68781.1"/>
    </source>
</evidence>
<dbReference type="PROSITE" id="PS50808">
    <property type="entry name" value="ZF_BED"/>
    <property type="match status" value="1"/>
</dbReference>
<comment type="caution">
    <text evidence="8">The sequence shown here is derived from an EMBL/GenBank/DDBJ whole genome shotgun (WGS) entry which is preliminary data.</text>
</comment>
<dbReference type="InterPro" id="IPR003656">
    <property type="entry name" value="Znf_BED"/>
</dbReference>
<evidence type="ECO:0000259" key="7">
    <source>
        <dbReference type="PROSITE" id="PS50808"/>
    </source>
</evidence>
<feature type="region of interest" description="Disordered" evidence="6">
    <location>
        <begin position="40"/>
        <end position="171"/>
    </location>
</feature>
<keyword evidence="3 5" id="KW-0863">Zinc-finger</keyword>
<dbReference type="EMBL" id="BSXN01000490">
    <property type="protein sequence ID" value="GME68781.1"/>
    <property type="molecule type" value="Genomic_DNA"/>
</dbReference>
<feature type="domain" description="BED-type" evidence="7">
    <location>
        <begin position="4"/>
        <end position="60"/>
    </location>
</feature>
<dbReference type="Pfam" id="PF02892">
    <property type="entry name" value="zf-BED"/>
    <property type="match status" value="1"/>
</dbReference>
<reference evidence="8" key="1">
    <citation type="submission" date="2023-04" db="EMBL/GenBank/DDBJ databases">
        <title>Candida boidinii NBRC 10035.</title>
        <authorList>
            <person name="Ichikawa N."/>
            <person name="Sato H."/>
            <person name="Tonouchi N."/>
        </authorList>
    </citation>
    <scope>NUCLEOTIDE SEQUENCE</scope>
    <source>
        <strain evidence="8">NBRC 10035</strain>
    </source>
</reference>
<dbReference type="SMART" id="SM00614">
    <property type="entry name" value="ZnF_BED"/>
    <property type="match status" value="1"/>
</dbReference>
<dbReference type="Proteomes" id="UP001165120">
    <property type="component" value="Unassembled WGS sequence"/>
</dbReference>
<accession>A0A9W6SYL2</accession>
<dbReference type="InterPro" id="IPR013902">
    <property type="entry name" value="Mug135-like_C"/>
</dbReference>
<name>A0A9W6SYL2_CANBO</name>
<dbReference type="AlphaFoldDB" id="A0A9W6SYL2"/>
<dbReference type="GO" id="GO:0008270">
    <property type="term" value="F:zinc ion binding"/>
    <property type="evidence" value="ECO:0007669"/>
    <property type="project" value="UniProtKB-KW"/>
</dbReference>
<feature type="region of interest" description="Disordered" evidence="6">
    <location>
        <begin position="229"/>
        <end position="285"/>
    </location>
</feature>
<protein>
    <submittedName>
        <fullName evidence="8">Unnamed protein product</fullName>
    </submittedName>
</protein>
<dbReference type="SUPFAM" id="SSF57667">
    <property type="entry name" value="beta-beta-alpha zinc fingers"/>
    <property type="match status" value="1"/>
</dbReference>